<protein>
    <recommendedName>
        <fullName evidence="5">Preprotein translocase subunit SecE</fullName>
    </recommendedName>
</protein>
<sequence>MAEKEGKQLQQEGQPQVPDTPPTPSAATQERLPAAQPSSQQTEQPASIEEIQQRAAQMRQDKAAASAKGGLVEGVREEVMLIKWPAPLKAVLNTFLVIGIVAGTSAVLLGINSVLTEISNAIY</sequence>
<evidence type="ECO:0000313" key="3">
    <source>
        <dbReference type="EMBL" id="KAI3428169.1"/>
    </source>
</evidence>
<dbReference type="PANTHER" id="PTHR37240">
    <property type="entry name" value="PREPROTEIN TRANSLOCASE SUBUNIT SECE1"/>
    <property type="match status" value="1"/>
</dbReference>
<dbReference type="EMBL" id="SIDB01000009">
    <property type="protein sequence ID" value="KAI3428169.1"/>
    <property type="molecule type" value="Genomic_DNA"/>
</dbReference>
<feature type="region of interest" description="Disordered" evidence="1">
    <location>
        <begin position="1"/>
        <end position="69"/>
    </location>
</feature>
<reference evidence="3" key="2">
    <citation type="submission" date="2020-11" db="EMBL/GenBank/DDBJ databases">
        <authorList>
            <person name="Cecchin M."/>
            <person name="Marcolungo L."/>
            <person name="Rossato M."/>
            <person name="Girolomoni L."/>
            <person name="Cosentino E."/>
            <person name="Cuine S."/>
            <person name="Li-Beisson Y."/>
            <person name="Delledonne M."/>
            <person name="Ballottari M."/>
        </authorList>
    </citation>
    <scope>NUCLEOTIDE SEQUENCE</scope>
    <source>
        <strain evidence="3">211/11P</strain>
        <tissue evidence="3">Whole cell</tissue>
    </source>
</reference>
<accession>A0A9D4TKF0</accession>
<dbReference type="Proteomes" id="UP001055712">
    <property type="component" value="Unassembled WGS sequence"/>
</dbReference>
<evidence type="ECO:0008006" key="5">
    <source>
        <dbReference type="Google" id="ProtNLM"/>
    </source>
</evidence>
<comment type="caution">
    <text evidence="3">The sequence shown here is derived from an EMBL/GenBank/DDBJ whole genome shotgun (WGS) entry which is preliminary data.</text>
</comment>
<reference evidence="3" key="1">
    <citation type="journal article" date="2019" name="Plant J.">
        <title>Chlorella vulgaris genome assembly and annotation reveals the molecular basis for metabolic acclimation to high light conditions.</title>
        <authorList>
            <person name="Cecchin M."/>
            <person name="Marcolungo L."/>
            <person name="Rossato M."/>
            <person name="Girolomoni L."/>
            <person name="Cosentino E."/>
            <person name="Cuine S."/>
            <person name="Li-Beisson Y."/>
            <person name="Delledonne M."/>
            <person name="Ballottari M."/>
        </authorList>
    </citation>
    <scope>NUCLEOTIDE SEQUENCE</scope>
    <source>
        <strain evidence="3">211/11P</strain>
    </source>
</reference>
<keyword evidence="4" id="KW-1185">Reference proteome</keyword>
<dbReference type="InterPro" id="IPR055330">
    <property type="entry name" value="SECE1-like"/>
</dbReference>
<dbReference type="AlphaFoldDB" id="A0A9D4TKF0"/>
<gene>
    <name evidence="3" type="ORF">D9Q98_006550</name>
</gene>
<evidence type="ECO:0000313" key="4">
    <source>
        <dbReference type="Proteomes" id="UP001055712"/>
    </source>
</evidence>
<feature type="transmembrane region" description="Helical" evidence="2">
    <location>
        <begin position="90"/>
        <end position="111"/>
    </location>
</feature>
<feature type="compositionally biased region" description="Polar residues" evidence="1">
    <location>
        <begin position="36"/>
        <end position="45"/>
    </location>
</feature>
<dbReference type="GO" id="GO:0009535">
    <property type="term" value="C:chloroplast thylakoid membrane"/>
    <property type="evidence" value="ECO:0007669"/>
    <property type="project" value="TreeGrafter"/>
</dbReference>
<evidence type="ECO:0000256" key="1">
    <source>
        <dbReference type="SAM" id="MobiDB-lite"/>
    </source>
</evidence>
<keyword evidence="2" id="KW-1133">Transmembrane helix</keyword>
<keyword evidence="2" id="KW-0472">Membrane</keyword>
<organism evidence="3 4">
    <name type="scientific">Chlorella vulgaris</name>
    <name type="common">Green alga</name>
    <dbReference type="NCBI Taxonomy" id="3077"/>
    <lineage>
        <taxon>Eukaryota</taxon>
        <taxon>Viridiplantae</taxon>
        <taxon>Chlorophyta</taxon>
        <taxon>core chlorophytes</taxon>
        <taxon>Trebouxiophyceae</taxon>
        <taxon>Chlorellales</taxon>
        <taxon>Chlorellaceae</taxon>
        <taxon>Chlorella clade</taxon>
        <taxon>Chlorella</taxon>
    </lineage>
</organism>
<evidence type="ECO:0000256" key="2">
    <source>
        <dbReference type="SAM" id="Phobius"/>
    </source>
</evidence>
<dbReference type="OrthoDB" id="533171at2759"/>
<dbReference type="PANTHER" id="PTHR37240:SF1">
    <property type="entry name" value="PREPROTEIN TRANSLOCASE SUBUNIT SECE1"/>
    <property type="match status" value="1"/>
</dbReference>
<name>A0A9D4TKF0_CHLVU</name>
<proteinExistence type="predicted"/>
<keyword evidence="2" id="KW-0812">Transmembrane</keyword>